<dbReference type="UniPathway" id="UPA00219"/>
<dbReference type="GO" id="GO:0071555">
    <property type="term" value="P:cell wall organization"/>
    <property type="evidence" value="ECO:0007669"/>
    <property type="project" value="UniProtKB-KW"/>
</dbReference>
<comment type="cofactor">
    <cofactor evidence="7 8">
        <name>Mg(2+)</name>
        <dbReference type="ChEBI" id="CHEBI:18420"/>
    </cofactor>
</comment>
<sequence length="351" mass="38263">MGTNNFLPLALGLILFSFLITSTLVVPFIDFLYKIKFTRKKEAPRDGKIPLFDKLHDIKAGTPVGGGVLIILVVTLLFAILFPISSYLGVIVQTAYNLRIELFIIFFTFISFGLLGLLDDYIKMLGKPTKGVLGLAFGLTRRQKFIAQWVLAGIISFVMYKSLGVNILHIPIIGRTLDLGIWYVPFAAFVIVSFTNAFNITDGLDGLAPGLLMICLIAFGVIAAGSLDTPLSLFIALWIGALIAFLYFNTYPARIWLGDSGALSFGATLAVVGLLTGSIIALVVIGGIFVLEITSSAIQILGWKILKKPIFKLAPIHHTFLAIGWEEPKIVMRAWLAGIVLAIFGLWLATI</sequence>
<feature type="transmembrane region" description="Helical" evidence="7">
    <location>
        <begin position="6"/>
        <end position="33"/>
    </location>
</feature>
<dbReference type="GO" id="GO:0009252">
    <property type="term" value="P:peptidoglycan biosynthetic process"/>
    <property type="evidence" value="ECO:0007669"/>
    <property type="project" value="UniProtKB-UniRule"/>
</dbReference>
<keyword evidence="6 7" id="KW-0472">Membrane</keyword>
<feature type="transmembrane region" description="Helical" evidence="7">
    <location>
        <begin position="64"/>
        <end position="88"/>
    </location>
</feature>
<reference evidence="9 10" key="1">
    <citation type="journal article" date="2015" name="Nature">
        <title>rRNA introns, odd ribosomes, and small enigmatic genomes across a large radiation of phyla.</title>
        <authorList>
            <person name="Brown C.T."/>
            <person name="Hug L.A."/>
            <person name="Thomas B.C."/>
            <person name="Sharon I."/>
            <person name="Castelle C.J."/>
            <person name="Singh A."/>
            <person name="Wilkins M.J."/>
            <person name="Williams K.H."/>
            <person name="Banfield J.F."/>
        </authorList>
    </citation>
    <scope>NUCLEOTIDE SEQUENCE [LARGE SCALE GENOMIC DNA]</scope>
</reference>
<dbReference type="EC" id="2.7.8.13" evidence="7"/>
<dbReference type="GO" id="GO:0005886">
    <property type="term" value="C:plasma membrane"/>
    <property type="evidence" value="ECO:0007669"/>
    <property type="project" value="UniProtKB-SubCell"/>
</dbReference>
<comment type="function">
    <text evidence="7">Catalyzes the initial step of the lipid cycle reactions in the biosynthesis of the cell wall peptidoglycan: transfers peptidoglycan precursor phospho-MurNAc-pentapeptide from UDP-MurNAc-pentapeptide onto the lipid carrier undecaprenyl phosphate, yielding undecaprenyl-pyrophosphoryl-MurNAc-pentapeptide, known as lipid I.</text>
</comment>
<dbReference type="CDD" id="cd06852">
    <property type="entry name" value="GT_MraY"/>
    <property type="match status" value="1"/>
</dbReference>
<dbReference type="Proteomes" id="UP000034803">
    <property type="component" value="Unassembled WGS sequence"/>
</dbReference>
<keyword evidence="7" id="KW-0131">Cell cycle</keyword>
<feature type="transmembrane region" description="Helical" evidence="7">
    <location>
        <begin position="262"/>
        <end position="291"/>
    </location>
</feature>
<dbReference type="GO" id="GO:0051301">
    <property type="term" value="P:cell division"/>
    <property type="evidence" value="ECO:0007669"/>
    <property type="project" value="UniProtKB-KW"/>
</dbReference>
<feature type="transmembrane region" description="Helical" evidence="7">
    <location>
        <begin position="100"/>
        <end position="118"/>
    </location>
</feature>
<dbReference type="PATRIC" id="fig|1618586.3.peg.820"/>
<keyword evidence="7" id="KW-0573">Peptidoglycan synthesis</keyword>
<comment type="catalytic activity">
    <reaction evidence="7">
        <text>UDP-N-acetyl-alpha-D-muramoyl-L-alanyl-gamma-D-glutamyl-meso-2,6-diaminopimeloyl-D-alanyl-D-alanine + di-trans,octa-cis-undecaprenyl phosphate = di-trans,octa-cis-undecaprenyl diphospho-N-acetyl-alpha-D-muramoyl-L-alanyl-D-glutamyl-meso-2,6-diaminopimeloyl-D-alanyl-D-alanine + UMP</text>
        <dbReference type="Rhea" id="RHEA:28386"/>
        <dbReference type="ChEBI" id="CHEBI:57865"/>
        <dbReference type="ChEBI" id="CHEBI:60392"/>
        <dbReference type="ChEBI" id="CHEBI:61386"/>
        <dbReference type="ChEBI" id="CHEBI:61387"/>
        <dbReference type="EC" id="2.7.8.13"/>
    </reaction>
</comment>
<comment type="pathway">
    <text evidence="7">Cell wall biogenesis; peptidoglycan biosynthesis.</text>
</comment>
<name>A0A0F9YHE0_9BACT</name>
<comment type="similarity">
    <text evidence="2 7">Belongs to the glycosyltransferase 4 family. MraY subfamily.</text>
</comment>
<feature type="binding site" evidence="8">
    <location>
        <position position="259"/>
    </location>
    <ligand>
        <name>Mg(2+)</name>
        <dbReference type="ChEBI" id="CHEBI:18420"/>
    </ligand>
</feature>
<keyword evidence="7 8" id="KW-0460">Magnesium</keyword>
<dbReference type="InterPro" id="IPR000715">
    <property type="entry name" value="Glycosyl_transferase_4"/>
</dbReference>
<accession>A0A0F9YHE0</accession>
<comment type="subcellular location">
    <subcellularLocation>
        <location evidence="7">Cell membrane</location>
        <topology evidence="7">Multi-pass membrane protein</topology>
    </subcellularLocation>
    <subcellularLocation>
        <location evidence="1">Membrane</location>
        <topology evidence="1">Multi-pass membrane protein</topology>
    </subcellularLocation>
</comment>
<keyword evidence="7" id="KW-1003">Cell membrane</keyword>
<dbReference type="GO" id="GO:0046872">
    <property type="term" value="F:metal ion binding"/>
    <property type="evidence" value="ECO:0007669"/>
    <property type="project" value="UniProtKB-KW"/>
</dbReference>
<keyword evidence="4 7" id="KW-0812">Transmembrane</keyword>
<dbReference type="PANTHER" id="PTHR22926:SF5">
    <property type="entry name" value="PHOSPHO-N-ACETYLMURAMOYL-PENTAPEPTIDE-TRANSFERASE HOMOLOG"/>
    <property type="match status" value="1"/>
</dbReference>
<dbReference type="GO" id="GO:0008360">
    <property type="term" value="P:regulation of cell shape"/>
    <property type="evidence" value="ECO:0007669"/>
    <property type="project" value="UniProtKB-KW"/>
</dbReference>
<keyword evidence="5 7" id="KW-1133">Transmembrane helix</keyword>
<dbReference type="GO" id="GO:0051992">
    <property type="term" value="F:UDP-N-acetylmuramoyl-L-alanyl-D-glutamyl-meso-2,6-diaminopimelyl-D-alanyl-D-alanine:undecaprenyl-phosphate transferase activity"/>
    <property type="evidence" value="ECO:0007669"/>
    <property type="project" value="RHEA"/>
</dbReference>
<dbReference type="HAMAP" id="MF_00038">
    <property type="entry name" value="MraY"/>
    <property type="match status" value="1"/>
</dbReference>
<feature type="transmembrane region" description="Helical" evidence="7">
    <location>
        <begin position="180"/>
        <end position="200"/>
    </location>
</feature>
<dbReference type="InterPro" id="IPR018480">
    <property type="entry name" value="PNAcMuramoyl-5peptid_Trfase_CS"/>
</dbReference>
<dbReference type="InterPro" id="IPR003524">
    <property type="entry name" value="PNAcMuramoyl-5peptid_Trfase"/>
</dbReference>
<feature type="transmembrane region" description="Helical" evidence="7">
    <location>
        <begin position="207"/>
        <end position="225"/>
    </location>
</feature>
<evidence type="ECO:0000256" key="5">
    <source>
        <dbReference type="ARBA" id="ARBA00022989"/>
    </source>
</evidence>
<evidence type="ECO:0000256" key="8">
    <source>
        <dbReference type="PIRSR" id="PIRSR600715-1"/>
    </source>
</evidence>
<evidence type="ECO:0000256" key="7">
    <source>
        <dbReference type="HAMAP-Rule" id="MF_00038"/>
    </source>
</evidence>
<feature type="transmembrane region" description="Helical" evidence="7">
    <location>
        <begin position="231"/>
        <end position="250"/>
    </location>
</feature>
<keyword evidence="3 7" id="KW-0808">Transferase</keyword>
<keyword evidence="7" id="KW-0961">Cell wall biogenesis/degradation</keyword>
<evidence type="ECO:0000256" key="3">
    <source>
        <dbReference type="ARBA" id="ARBA00022679"/>
    </source>
</evidence>
<dbReference type="PANTHER" id="PTHR22926">
    <property type="entry name" value="PHOSPHO-N-ACETYLMURAMOYL-PENTAPEPTIDE-TRANSFERASE"/>
    <property type="match status" value="1"/>
</dbReference>
<dbReference type="PROSITE" id="PS01348">
    <property type="entry name" value="MRAY_2"/>
    <property type="match status" value="1"/>
</dbReference>
<feature type="transmembrane region" description="Helical" evidence="7">
    <location>
        <begin position="330"/>
        <end position="349"/>
    </location>
</feature>
<comment type="caution">
    <text evidence="9">The sequence shown here is derived from an EMBL/GenBank/DDBJ whole genome shotgun (WGS) entry which is preliminary data.</text>
</comment>
<keyword evidence="7" id="KW-0133">Cell shape</keyword>
<evidence type="ECO:0000313" key="10">
    <source>
        <dbReference type="Proteomes" id="UP000034803"/>
    </source>
</evidence>
<feature type="binding site" evidence="8">
    <location>
        <position position="199"/>
    </location>
    <ligand>
        <name>Mg(2+)</name>
        <dbReference type="ChEBI" id="CHEBI:18420"/>
    </ligand>
</feature>
<feature type="transmembrane region" description="Helical" evidence="7">
    <location>
        <begin position="149"/>
        <end position="174"/>
    </location>
</feature>
<evidence type="ECO:0000256" key="2">
    <source>
        <dbReference type="ARBA" id="ARBA00005583"/>
    </source>
</evidence>
<gene>
    <name evidence="7" type="primary">mraY</name>
    <name evidence="9" type="ORF">UR21_C0018G0005</name>
</gene>
<evidence type="ECO:0000256" key="1">
    <source>
        <dbReference type="ARBA" id="ARBA00004141"/>
    </source>
</evidence>
<keyword evidence="7 8" id="KW-0479">Metal-binding</keyword>
<evidence type="ECO:0000256" key="4">
    <source>
        <dbReference type="ARBA" id="ARBA00022692"/>
    </source>
</evidence>
<dbReference type="GO" id="GO:0008963">
    <property type="term" value="F:phospho-N-acetylmuramoyl-pentapeptide-transferase activity"/>
    <property type="evidence" value="ECO:0007669"/>
    <property type="project" value="UniProtKB-UniRule"/>
</dbReference>
<dbReference type="EMBL" id="LBOI01000018">
    <property type="protein sequence ID" value="KKP31014.1"/>
    <property type="molecule type" value="Genomic_DNA"/>
</dbReference>
<proteinExistence type="inferred from homology"/>
<protein>
    <recommendedName>
        <fullName evidence="7">Phospho-N-acetylmuramoyl-pentapeptide-transferase</fullName>
        <ecNumber evidence="7">2.7.8.13</ecNumber>
    </recommendedName>
    <alternativeName>
        <fullName evidence="7">UDP-MurNAc-pentapeptide phosphotransferase</fullName>
    </alternativeName>
</protein>
<dbReference type="Pfam" id="PF00953">
    <property type="entry name" value="Glycos_transf_4"/>
    <property type="match status" value="1"/>
</dbReference>
<organism evidence="9 10">
    <name type="scientific">Candidatus Woesebacteria bacterium GW2011_GWC2_31_9</name>
    <dbReference type="NCBI Taxonomy" id="1618586"/>
    <lineage>
        <taxon>Bacteria</taxon>
        <taxon>Candidatus Woeseibacteriota</taxon>
    </lineage>
</organism>
<keyword evidence="7" id="KW-0132">Cell division</keyword>
<evidence type="ECO:0000256" key="6">
    <source>
        <dbReference type="ARBA" id="ARBA00023136"/>
    </source>
</evidence>
<dbReference type="AlphaFoldDB" id="A0A0F9YHE0"/>
<evidence type="ECO:0000313" key="9">
    <source>
        <dbReference type="EMBL" id="KKP31014.1"/>
    </source>
</evidence>